<feature type="region of interest" description="Disordered" evidence="1">
    <location>
        <begin position="40"/>
        <end position="90"/>
    </location>
</feature>
<sequence>MERARCMELEEELKTLMKGHGHGEQKNRLATHQLFNYLTETTSPGKKRRSIQISGRSSVETNYGAKRRNDSNSYKNQRRYGETHTGGGGS</sequence>
<gene>
    <name evidence="2" type="ORF">Fmac_030571</name>
</gene>
<protein>
    <submittedName>
        <fullName evidence="2">Uncharacterized protein</fullName>
    </submittedName>
</protein>
<comment type="caution">
    <text evidence="2">The sequence shown here is derived from an EMBL/GenBank/DDBJ whole genome shotgun (WGS) entry which is preliminary data.</text>
</comment>
<evidence type="ECO:0000313" key="2">
    <source>
        <dbReference type="EMBL" id="KAL2316695.1"/>
    </source>
</evidence>
<dbReference type="Proteomes" id="UP001603857">
    <property type="component" value="Unassembled WGS sequence"/>
</dbReference>
<reference evidence="2 3" key="1">
    <citation type="submission" date="2024-08" db="EMBL/GenBank/DDBJ databases">
        <title>Insights into the chromosomal genome structure of Flemingia macrophylla.</title>
        <authorList>
            <person name="Ding Y."/>
            <person name="Zhao Y."/>
            <person name="Bi W."/>
            <person name="Wu M."/>
            <person name="Zhao G."/>
            <person name="Gong Y."/>
            <person name="Li W."/>
            <person name="Zhang P."/>
        </authorList>
    </citation>
    <scope>NUCLEOTIDE SEQUENCE [LARGE SCALE GENOMIC DNA]</scope>
    <source>
        <strain evidence="2">DYQJB</strain>
        <tissue evidence="2">Leaf</tissue>
    </source>
</reference>
<accession>A0ABD1KZJ7</accession>
<dbReference type="AlphaFoldDB" id="A0ABD1KZJ7"/>
<organism evidence="2 3">
    <name type="scientific">Flemingia macrophylla</name>
    <dbReference type="NCBI Taxonomy" id="520843"/>
    <lineage>
        <taxon>Eukaryota</taxon>
        <taxon>Viridiplantae</taxon>
        <taxon>Streptophyta</taxon>
        <taxon>Embryophyta</taxon>
        <taxon>Tracheophyta</taxon>
        <taxon>Spermatophyta</taxon>
        <taxon>Magnoliopsida</taxon>
        <taxon>eudicotyledons</taxon>
        <taxon>Gunneridae</taxon>
        <taxon>Pentapetalae</taxon>
        <taxon>rosids</taxon>
        <taxon>fabids</taxon>
        <taxon>Fabales</taxon>
        <taxon>Fabaceae</taxon>
        <taxon>Papilionoideae</taxon>
        <taxon>50 kb inversion clade</taxon>
        <taxon>NPAAA clade</taxon>
        <taxon>indigoferoid/millettioid clade</taxon>
        <taxon>Phaseoleae</taxon>
        <taxon>Flemingia</taxon>
    </lineage>
</organism>
<dbReference type="EMBL" id="JBGMDY010000011">
    <property type="protein sequence ID" value="KAL2316695.1"/>
    <property type="molecule type" value="Genomic_DNA"/>
</dbReference>
<feature type="compositionally biased region" description="Polar residues" evidence="1">
    <location>
        <begin position="51"/>
        <end position="61"/>
    </location>
</feature>
<proteinExistence type="predicted"/>
<evidence type="ECO:0000256" key="1">
    <source>
        <dbReference type="SAM" id="MobiDB-lite"/>
    </source>
</evidence>
<name>A0ABD1KZJ7_9FABA</name>
<evidence type="ECO:0000313" key="3">
    <source>
        <dbReference type="Proteomes" id="UP001603857"/>
    </source>
</evidence>
<keyword evidence="3" id="KW-1185">Reference proteome</keyword>